<evidence type="ECO:0000313" key="3">
    <source>
        <dbReference type="EMBL" id="ARU45535.1"/>
    </source>
</evidence>
<gene>
    <name evidence="3" type="ORF">CBE74_02365</name>
</gene>
<reference evidence="3 4" key="1">
    <citation type="journal article" date="2014" name="BMC Vet. Res.">
        <title>First report of Corynebacterium pseudotuberculosis from caseous lymphadenitis lesions in Black Alentejano pig (Sus scrofa domesticus).</title>
        <authorList>
            <person name="Oliveira M."/>
            <person name="Barroco C."/>
            <person name="Mottola C."/>
            <person name="Santos R."/>
            <person name="Lemsaddek A."/>
            <person name="Tavares L."/>
            <person name="Semedo-Lemsaddek T."/>
        </authorList>
    </citation>
    <scope>NUCLEOTIDE SEQUENCE [LARGE SCALE GENOMIC DNA]</scope>
    <source>
        <strain evidence="3 4">PO100/5</strain>
    </source>
</reference>
<dbReference type="Proteomes" id="UP000195652">
    <property type="component" value="Chromosome"/>
</dbReference>
<reference evidence="3 4" key="3">
    <citation type="journal article" date="2020" name="Int. J. Syst. Evol. Microbiol.">
        <title>Corynebacterium silvaticum sp. nov., a unique group of NTTB corynebacteria in wild boar and roe deer.</title>
        <authorList>
            <person name="Dangel A."/>
            <person name="Berger A."/>
            <person name="Rau J."/>
            <person name="Eisenberg T."/>
            <person name="Kampfer P."/>
            <person name="Margos G."/>
            <person name="Contzen M."/>
            <person name="Busse H.J."/>
            <person name="Konrad R."/>
            <person name="Peters M."/>
            <person name="Sting R."/>
            <person name="Sing A."/>
        </authorList>
    </citation>
    <scope>NUCLEOTIDE SEQUENCE [LARGE SCALE GENOMIC DNA]</scope>
    <source>
        <strain evidence="3 4">PO100/5</strain>
    </source>
</reference>
<reference evidence="3 4" key="4">
    <citation type="journal article" date="2020" name="PLoS ONE">
        <title>Taxonomic classification of strain PO100/5 shows a broader geographic distribution and genetic markers of the recently described Corynebacterium silvaticum.</title>
        <authorList>
            <person name="Viana M.V.C."/>
            <person name="Profeta R."/>
            <person name="da Silva A.L."/>
            <person name="Hurtado R."/>
            <person name="Cerqueira J.C."/>
            <person name="Ribeiro B.F.S."/>
            <person name="Almeida M.O."/>
            <person name="Morais-Rodrigues F."/>
            <person name="Soares S.C."/>
            <person name="Oliveira M."/>
            <person name="Tavares L."/>
            <person name="Figueiredo H."/>
            <person name="Wattam A.R."/>
            <person name="Barh D."/>
            <person name="Ghosh P."/>
            <person name="Silva A."/>
            <person name="Azevedo V."/>
        </authorList>
    </citation>
    <scope>NUCLEOTIDE SEQUENCE [LARGE SCALE GENOMIC DNA]</scope>
    <source>
        <strain evidence="3 4">PO100/5</strain>
    </source>
</reference>
<evidence type="ECO:0000313" key="4">
    <source>
        <dbReference type="Proteomes" id="UP000195652"/>
    </source>
</evidence>
<dbReference type="GeneID" id="75007127"/>
<proteinExistence type="predicted"/>
<dbReference type="OrthoDB" id="4426837at2"/>
<reference evidence="3 4" key="2">
    <citation type="journal article" date="2020" name="Antonie Van Leeuwenhoek">
        <title>Phylogenomic characterisation of a novel corynebacterial species pathogenic to animals.</title>
        <authorList>
            <person name="Moller J."/>
            <person name="Musella L."/>
            <person name="Melnikov V."/>
            <person name="Geissdorfer W."/>
            <person name="Burkovski A."/>
            <person name="Sangal V."/>
        </authorList>
    </citation>
    <scope>NUCLEOTIDE SEQUENCE [LARGE SCALE GENOMIC DNA]</scope>
    <source>
        <strain evidence="3 4">PO100/5</strain>
    </source>
</reference>
<accession>A0A7Y4LI58</accession>
<protein>
    <recommendedName>
        <fullName evidence="5">Secreted protein</fullName>
    </recommendedName>
</protein>
<dbReference type="EMBL" id="CP021417">
    <property type="protein sequence ID" value="ARU45535.1"/>
    <property type="molecule type" value="Genomic_DNA"/>
</dbReference>
<dbReference type="AlphaFoldDB" id="A0A7Y4LI58"/>
<keyword evidence="4" id="KW-1185">Reference proteome</keyword>
<evidence type="ECO:0000256" key="1">
    <source>
        <dbReference type="SAM" id="MobiDB-lite"/>
    </source>
</evidence>
<keyword evidence="2" id="KW-0732">Signal</keyword>
<dbReference type="RefSeq" id="WP_087453397.1">
    <property type="nucleotide sequence ID" value="NZ_CP021417.2"/>
</dbReference>
<dbReference type="KEGG" id="csil:CBE74_02365"/>
<evidence type="ECO:0008006" key="5">
    <source>
        <dbReference type="Google" id="ProtNLM"/>
    </source>
</evidence>
<feature type="chain" id="PRO_5041182269" description="Secreted protein" evidence="2">
    <location>
        <begin position="26"/>
        <end position="152"/>
    </location>
</feature>
<evidence type="ECO:0000256" key="2">
    <source>
        <dbReference type="SAM" id="SignalP"/>
    </source>
</evidence>
<organism evidence="3 4">
    <name type="scientific">Corynebacterium silvaticum</name>
    <dbReference type="NCBI Taxonomy" id="2320431"/>
    <lineage>
        <taxon>Bacteria</taxon>
        <taxon>Bacillati</taxon>
        <taxon>Actinomycetota</taxon>
        <taxon>Actinomycetes</taxon>
        <taxon>Mycobacteriales</taxon>
        <taxon>Corynebacteriaceae</taxon>
        <taxon>Corynebacterium</taxon>
    </lineage>
</organism>
<name>A0A7Y4LI58_9CORY</name>
<feature type="region of interest" description="Disordered" evidence="1">
    <location>
        <begin position="122"/>
        <end position="152"/>
    </location>
</feature>
<feature type="signal peptide" evidence="2">
    <location>
        <begin position="1"/>
        <end position="25"/>
    </location>
</feature>
<sequence length="152" mass="16680">MQKIKLSLIAGAVCCLALGGSVAGASQVLLTDNGAQETDVRETVEKQGDTWTCKRESWITGGDQSYPLISQGPCTVPELGRAYEKLRSWNGQDPRILEADLMNAAELRDHYKKLSEEQSELLDDLTQNGDSSVKQKVERLKSRLSGPSRTGR</sequence>